<dbReference type="Gene3D" id="3.10.580.10">
    <property type="entry name" value="CBS-domain"/>
    <property type="match status" value="2"/>
</dbReference>
<organism evidence="4 5">
    <name type="scientific">Methylomonas subterranea</name>
    <dbReference type="NCBI Taxonomy" id="2952225"/>
    <lineage>
        <taxon>Bacteria</taxon>
        <taxon>Pseudomonadati</taxon>
        <taxon>Pseudomonadota</taxon>
        <taxon>Gammaproteobacteria</taxon>
        <taxon>Methylococcales</taxon>
        <taxon>Methylococcaceae</taxon>
        <taxon>Methylomonas</taxon>
    </lineage>
</organism>
<sequence length="437" mass="48310">MTLSKFPPVASIAQKQVALSHSTMTVAQAAKLMVEKNLSSVIVEKDCQRYIFSIEALLAHLARDGDRNALLSDISLPVLPCIQQNQHVLAAMECLEAFGRRYLGITDGDALKGILTYTDLLSAITPTVLVEKKKVGELISRSELISFSSDWILEDILCHFNDLEDCVVVVEGDVAVGIITTKDVFRIIAGGKNICMPLTHYMSSPVTTIRTTATILEALTQLKTQNIKRSVVVNESARLVGLITQSELVRYVYGTWISLTKYHGGELRELIDMLDLERGDKRGIFTAGEFVGLDDKQGFQRKLNNELDRIGRYRSAPFSCALFSISICKQNQCVTQSQPYYETLNNIAAQLPNWVRKSDGVAHWNDDSFAALLPHTDVAGARVFATRVKACIERLVSDTGIDLMVNIAIRQISTKDQLDEYLVDIDDGMSSAVAAQC</sequence>
<evidence type="ECO:0000313" key="5">
    <source>
        <dbReference type="Proteomes" id="UP001524499"/>
    </source>
</evidence>
<dbReference type="SUPFAM" id="SSF55073">
    <property type="entry name" value="Nucleotide cyclase"/>
    <property type="match status" value="1"/>
</dbReference>
<evidence type="ECO:0000256" key="2">
    <source>
        <dbReference type="PROSITE-ProRule" id="PRU00703"/>
    </source>
</evidence>
<proteinExistence type="predicted"/>
<keyword evidence="1 2" id="KW-0129">CBS domain</keyword>
<dbReference type="PROSITE" id="PS51371">
    <property type="entry name" value="CBS"/>
    <property type="match status" value="1"/>
</dbReference>
<dbReference type="PANTHER" id="PTHR43080:SF2">
    <property type="entry name" value="CBS DOMAIN-CONTAINING PROTEIN"/>
    <property type="match status" value="1"/>
</dbReference>
<dbReference type="SUPFAM" id="SSF54631">
    <property type="entry name" value="CBS-domain pair"/>
    <property type="match status" value="2"/>
</dbReference>
<dbReference type="InterPro" id="IPR043128">
    <property type="entry name" value="Rev_trsase/Diguanyl_cyclase"/>
</dbReference>
<evidence type="ECO:0000259" key="3">
    <source>
        <dbReference type="PROSITE" id="PS51371"/>
    </source>
</evidence>
<dbReference type="Pfam" id="PF00990">
    <property type="entry name" value="GGDEF"/>
    <property type="match status" value="1"/>
</dbReference>
<dbReference type="Proteomes" id="UP001524499">
    <property type="component" value="Unassembled WGS sequence"/>
</dbReference>
<dbReference type="PANTHER" id="PTHR43080">
    <property type="entry name" value="CBS DOMAIN-CONTAINING PROTEIN CBSX3, MITOCHONDRIAL"/>
    <property type="match status" value="1"/>
</dbReference>
<comment type="caution">
    <text evidence="4">The sequence shown here is derived from an EMBL/GenBank/DDBJ whole genome shotgun (WGS) entry which is preliminary data.</text>
</comment>
<accession>A0ABT1TGK7</accession>
<evidence type="ECO:0000256" key="1">
    <source>
        <dbReference type="ARBA" id="ARBA00023122"/>
    </source>
</evidence>
<dbReference type="SMART" id="SM00116">
    <property type="entry name" value="CBS"/>
    <property type="match status" value="4"/>
</dbReference>
<keyword evidence="5" id="KW-1185">Reference proteome</keyword>
<dbReference type="InterPro" id="IPR000644">
    <property type="entry name" value="CBS_dom"/>
</dbReference>
<dbReference type="InterPro" id="IPR046342">
    <property type="entry name" value="CBS_dom_sf"/>
</dbReference>
<dbReference type="CDD" id="cd02205">
    <property type="entry name" value="CBS_pair_SF"/>
    <property type="match status" value="1"/>
</dbReference>
<dbReference type="RefSeq" id="WP_256602388.1">
    <property type="nucleotide sequence ID" value="NZ_JANIBJ010000017.1"/>
</dbReference>
<name>A0ABT1TGK7_9GAMM</name>
<protein>
    <submittedName>
        <fullName evidence="4">CBS domain-containing protein</fullName>
    </submittedName>
</protein>
<gene>
    <name evidence="4" type="ORF">NP590_10790</name>
</gene>
<dbReference type="InterPro" id="IPR000160">
    <property type="entry name" value="GGDEF_dom"/>
</dbReference>
<dbReference type="Pfam" id="PF00571">
    <property type="entry name" value="CBS"/>
    <property type="match status" value="2"/>
</dbReference>
<dbReference type="Gene3D" id="3.30.70.270">
    <property type="match status" value="1"/>
</dbReference>
<evidence type="ECO:0000313" key="4">
    <source>
        <dbReference type="EMBL" id="MCQ8104592.1"/>
    </source>
</evidence>
<dbReference type="InterPro" id="IPR029787">
    <property type="entry name" value="Nucleotide_cyclase"/>
</dbReference>
<dbReference type="EMBL" id="JANIBJ010000017">
    <property type="protein sequence ID" value="MCQ8104592.1"/>
    <property type="molecule type" value="Genomic_DNA"/>
</dbReference>
<dbReference type="InterPro" id="IPR051257">
    <property type="entry name" value="Diverse_CBS-Domain"/>
</dbReference>
<feature type="domain" description="CBS" evidence="3">
    <location>
        <begin position="202"/>
        <end position="259"/>
    </location>
</feature>
<reference evidence="4 5" key="1">
    <citation type="submission" date="2022-07" db="EMBL/GenBank/DDBJ databases">
        <title>Methylomonas rivi sp. nov., Methylomonas rosea sp. nov., Methylomonas aureus sp. nov. and Methylomonas subterranea sp. nov., four novel methanotrophs isolated from a freshwater creek and the deep terrestrial subsurface.</title>
        <authorList>
            <person name="Abin C."/>
            <person name="Sankaranarayanan K."/>
            <person name="Garner C."/>
            <person name="Sindelar R."/>
            <person name="Kotary K."/>
            <person name="Garner R."/>
            <person name="Barclay S."/>
            <person name="Lawson P."/>
            <person name="Krumholz L."/>
        </authorList>
    </citation>
    <scope>NUCLEOTIDE SEQUENCE [LARGE SCALE GENOMIC DNA]</scope>
    <source>
        <strain evidence="4 5">SURF-2</strain>
    </source>
</reference>